<proteinExistence type="predicted"/>
<evidence type="ECO:0000256" key="1">
    <source>
        <dbReference type="ARBA" id="ARBA00022553"/>
    </source>
</evidence>
<feature type="region of interest" description="Disordered" evidence="2">
    <location>
        <begin position="643"/>
        <end position="662"/>
    </location>
</feature>
<reference evidence="4 5" key="1">
    <citation type="journal article" date="2019" name="ACS Chem. Biol.">
        <title>Identification and Mobilization of a Cryptic Antibiotic Biosynthesis Gene Locus from a Human-Pathogenic Nocardia Isolate.</title>
        <authorList>
            <person name="Herisse M."/>
            <person name="Ishida K."/>
            <person name="Porter J.L."/>
            <person name="Howden B."/>
            <person name="Hertweck C."/>
            <person name="Stinear T.P."/>
            <person name="Pidot S.J."/>
        </authorList>
    </citation>
    <scope>NUCLEOTIDE SEQUENCE [LARGE SCALE GENOMIC DNA]</scope>
    <source>
        <strain evidence="4 5">AUSMDU00012717</strain>
    </source>
</reference>
<dbReference type="Proteomes" id="UP000503540">
    <property type="component" value="Chromosome"/>
</dbReference>
<dbReference type="CDD" id="cd00060">
    <property type="entry name" value="FHA"/>
    <property type="match status" value="1"/>
</dbReference>
<name>A0A6G9YGX0_9NOCA</name>
<protein>
    <submittedName>
        <fullName evidence="4">FHA domain-containing protein</fullName>
    </submittedName>
</protein>
<dbReference type="KEGG" id="nah:F5544_21750"/>
<accession>A0A6G9YGX0</accession>
<organism evidence="4 5">
    <name type="scientific">Nocardia arthritidis</name>
    <dbReference type="NCBI Taxonomy" id="228602"/>
    <lineage>
        <taxon>Bacteria</taxon>
        <taxon>Bacillati</taxon>
        <taxon>Actinomycetota</taxon>
        <taxon>Actinomycetes</taxon>
        <taxon>Mycobacteriales</taxon>
        <taxon>Nocardiaceae</taxon>
        <taxon>Nocardia</taxon>
    </lineage>
</organism>
<feature type="domain" description="FHA" evidence="3">
    <location>
        <begin position="636"/>
        <end position="692"/>
    </location>
</feature>
<dbReference type="EMBL" id="CP046172">
    <property type="protein sequence ID" value="QIS12213.1"/>
    <property type="molecule type" value="Genomic_DNA"/>
</dbReference>
<evidence type="ECO:0000256" key="2">
    <source>
        <dbReference type="SAM" id="MobiDB-lite"/>
    </source>
</evidence>
<dbReference type="Gene3D" id="2.60.200.20">
    <property type="match status" value="1"/>
</dbReference>
<evidence type="ECO:0000313" key="5">
    <source>
        <dbReference type="Proteomes" id="UP000503540"/>
    </source>
</evidence>
<dbReference type="InterPro" id="IPR008984">
    <property type="entry name" value="SMAD_FHA_dom_sf"/>
</dbReference>
<keyword evidence="1" id="KW-0597">Phosphoprotein</keyword>
<dbReference type="PROSITE" id="PS50006">
    <property type="entry name" value="FHA_DOMAIN"/>
    <property type="match status" value="1"/>
</dbReference>
<feature type="region of interest" description="Disordered" evidence="2">
    <location>
        <begin position="375"/>
        <end position="531"/>
    </location>
</feature>
<keyword evidence="5" id="KW-1185">Reference proteome</keyword>
<dbReference type="AlphaFoldDB" id="A0A6G9YGX0"/>
<evidence type="ECO:0000259" key="3">
    <source>
        <dbReference type="PROSITE" id="PS50006"/>
    </source>
</evidence>
<dbReference type="SUPFAM" id="SSF49879">
    <property type="entry name" value="SMAD/FHA domain"/>
    <property type="match status" value="1"/>
</dbReference>
<dbReference type="InterPro" id="IPR000253">
    <property type="entry name" value="FHA_dom"/>
</dbReference>
<sequence length="733" mass="76559">MVVVGYEQEDLNNAADTERADPDPHSGAGRHRADRPADHHTISADGFAEPATGLPDNGFGAAGDGPGRGAVGVALPFPAAVPLGEGLADAVRVHHDRQRGGADMGPRALHHDRAAGEPASRSHRISHSVHRHLARLLARGQRAHAVDVPPVAIPGRQVPVMDRQIEVLPGTHLVAGVAGAVVLVAHRDGTPPTANSPAWQSLMALTQLVRQAAAKEQRRTGRALARLATNWLMSLDYEEEVEFGVLSPADSGLAVFLHGGITAVLAGPERVEVLRGRDAGFTVDRVVIPAPGVGAGLFVDEAGQSTEVLPPRGIHALEAGTAPGSGAVVWTGPVPGVPTVPAGPVLVKQLDHPVAPPEPVLPQADPLVGRVVPRADESAGQQSAAPDWLVRRTEPIGRQSDPAAGRQDSGLSAGRSVSRPEAVVPQADPSVTQPEPALPQVDLSVIGSESDSPEAGRQQAMSAQADRSVARPLRPAEQPEATQLDQSVVPPEHVVPQQDQPSSGSGPGGRAVPKPVLGKAATEPDDLPVPGIREAAEQPTMVHTEPDEHTPVAPDGETVLAQPTVAPEAAVHTGSGTVVKGFKCARHHLNDPRVSFCAVCGIRMDQLTCVLTDGVRPPLGLLLLDDGNQFVLDNDIVIGREPEHSEAVSQRGARPVRLEDRSGGMSRAHAEIRLIDWDVTVVDGGSTNGTHIRQPGAQEWTRAIPGHPVKLQPGAQVLLGGRVATFDSQHGQL</sequence>
<gene>
    <name evidence="4" type="ORF">F5544_21750</name>
</gene>
<dbReference type="Pfam" id="PF00498">
    <property type="entry name" value="FHA"/>
    <property type="match status" value="1"/>
</dbReference>
<feature type="region of interest" description="Disordered" evidence="2">
    <location>
        <begin position="1"/>
        <end position="63"/>
    </location>
</feature>
<evidence type="ECO:0000313" key="4">
    <source>
        <dbReference type="EMBL" id="QIS12213.1"/>
    </source>
</evidence>